<dbReference type="AlphaFoldDB" id="A0A916Y9Q8"/>
<evidence type="ECO:0000313" key="3">
    <source>
        <dbReference type="Proteomes" id="UP000625735"/>
    </source>
</evidence>
<evidence type="ECO:0000256" key="1">
    <source>
        <dbReference type="SAM" id="Phobius"/>
    </source>
</evidence>
<keyword evidence="1" id="KW-0812">Transmembrane</keyword>
<keyword evidence="1" id="KW-1133">Transmembrane helix</keyword>
<reference evidence="2" key="2">
    <citation type="submission" date="2020-09" db="EMBL/GenBank/DDBJ databases">
        <authorList>
            <person name="Sun Q."/>
            <person name="Zhou Y."/>
        </authorList>
    </citation>
    <scope>NUCLEOTIDE SEQUENCE</scope>
    <source>
        <strain evidence="2">CGMCC 1.12506</strain>
    </source>
</reference>
<reference evidence="2" key="1">
    <citation type="journal article" date="2014" name="Int. J. Syst. Evol. Microbiol.">
        <title>Complete genome sequence of Corynebacterium casei LMG S-19264T (=DSM 44701T), isolated from a smear-ripened cheese.</title>
        <authorList>
            <consortium name="US DOE Joint Genome Institute (JGI-PGF)"/>
            <person name="Walter F."/>
            <person name="Albersmeier A."/>
            <person name="Kalinowski J."/>
            <person name="Ruckert C."/>
        </authorList>
    </citation>
    <scope>NUCLEOTIDE SEQUENCE</scope>
    <source>
        <strain evidence="2">CGMCC 1.12506</strain>
    </source>
</reference>
<keyword evidence="3" id="KW-1185">Reference proteome</keyword>
<name>A0A916Y9Q8_9FLAO</name>
<dbReference type="Proteomes" id="UP000625735">
    <property type="component" value="Unassembled WGS sequence"/>
</dbReference>
<comment type="caution">
    <text evidence="2">The sequence shown here is derived from an EMBL/GenBank/DDBJ whole genome shotgun (WGS) entry which is preliminary data.</text>
</comment>
<dbReference type="EMBL" id="BMFG01000018">
    <property type="protein sequence ID" value="GGD36394.1"/>
    <property type="molecule type" value="Genomic_DNA"/>
</dbReference>
<dbReference type="RefSeq" id="WP_188363219.1">
    <property type="nucleotide sequence ID" value="NZ_BMFG01000018.1"/>
</dbReference>
<feature type="transmembrane region" description="Helical" evidence="1">
    <location>
        <begin position="43"/>
        <end position="61"/>
    </location>
</feature>
<proteinExistence type="predicted"/>
<feature type="transmembrane region" description="Helical" evidence="1">
    <location>
        <begin position="12"/>
        <end position="31"/>
    </location>
</feature>
<keyword evidence="1" id="KW-0472">Membrane</keyword>
<feature type="transmembrane region" description="Helical" evidence="1">
    <location>
        <begin position="67"/>
        <end position="85"/>
    </location>
</feature>
<organism evidence="2 3">
    <name type="scientific">Flavobacterium orientale</name>
    <dbReference type="NCBI Taxonomy" id="1756020"/>
    <lineage>
        <taxon>Bacteria</taxon>
        <taxon>Pseudomonadati</taxon>
        <taxon>Bacteroidota</taxon>
        <taxon>Flavobacteriia</taxon>
        <taxon>Flavobacteriales</taxon>
        <taxon>Flavobacteriaceae</taxon>
        <taxon>Flavobacterium</taxon>
    </lineage>
</organism>
<evidence type="ECO:0000313" key="2">
    <source>
        <dbReference type="EMBL" id="GGD36394.1"/>
    </source>
</evidence>
<accession>A0A916Y9Q8</accession>
<protein>
    <submittedName>
        <fullName evidence="2">Uncharacterized protein</fullName>
    </submittedName>
</protein>
<gene>
    <name evidence="2" type="ORF">GCM10011343_27820</name>
</gene>
<sequence length="99" mass="11406">MNYKNFIAENKLAFVISLIYVSLGTLSICSVYPKDFFYGNWSLYGLLITFPVSVISFGYRYAESDSLIPVFIIQIAMFILTFLILSKFIKSKKQNHINI</sequence>